<protein>
    <submittedName>
        <fullName evidence="1">HNH endonuclease</fullName>
    </submittedName>
</protein>
<keyword evidence="1" id="KW-0540">Nuclease</keyword>
<sequence>MGSFLTCQFCLNTIETSSSYAVDHFQPKSPVDFPFTDNLLFVCNACNSRIRPAPTKYEFILFLSDLMRENDEYTDIVQEAVFGKSHRYRADILANHKIHSRHKKLLIECRSTTIPALIKVYDEIENLKNYAATYGECQPVFAIPATLREEDSQALKAAGILLWDLDYFAHNFSEQLPRLEPSHFKLLLSKRVKRGPKLTREDQLIVELKGCEPGRPDWSVYQNLVGSILEHLFCPPLKSPLPEHADKSKTNRRDFILPNYAENGFWHFLQRNYMSDFLVVYAKNYTRKLGKNESLQVANYHKPQGAGLFGMIFSREGCDAAGGTHTIREQWMSHRKLILVFNDEDVRSMLLAKRDGRKPEEVVEQKLEEFRLLI</sequence>
<reference evidence="1 2" key="1">
    <citation type="submission" date="2019-05" db="EMBL/GenBank/DDBJ databases">
        <title>Pseudomonas edaphica sp. nov., isolated from rhizospheric soil of Cistus ladanifer L. in Spain.</title>
        <authorList>
            <person name="Peix A."/>
        </authorList>
    </citation>
    <scope>NUCLEOTIDE SEQUENCE [LARGE SCALE GENOMIC DNA]</scope>
    <source>
        <strain evidence="1 2">RD25</strain>
    </source>
</reference>
<evidence type="ECO:0000313" key="2">
    <source>
        <dbReference type="Proteomes" id="UP000304941"/>
    </source>
</evidence>
<dbReference type="Proteomes" id="UP000304941">
    <property type="component" value="Unassembled WGS sequence"/>
</dbReference>
<accession>A0ABY2U492</accession>
<dbReference type="EMBL" id="VBVZ01000203">
    <property type="protein sequence ID" value="TLG90986.1"/>
    <property type="molecule type" value="Genomic_DNA"/>
</dbReference>
<keyword evidence="1" id="KW-0255">Endonuclease</keyword>
<dbReference type="RefSeq" id="WP_138451708.1">
    <property type="nucleotide sequence ID" value="NZ_VBVZ01000203.1"/>
</dbReference>
<organism evidence="1 2">
    <name type="scientific">Pseudomonas edaphica</name>
    <dbReference type="NCBI Taxonomy" id="2006980"/>
    <lineage>
        <taxon>Bacteria</taxon>
        <taxon>Pseudomonadati</taxon>
        <taxon>Pseudomonadota</taxon>
        <taxon>Gammaproteobacteria</taxon>
        <taxon>Pseudomonadales</taxon>
        <taxon>Pseudomonadaceae</taxon>
        <taxon>Pseudomonas</taxon>
    </lineage>
</organism>
<gene>
    <name evidence="1" type="ORF">FEM54_15180</name>
</gene>
<keyword evidence="1" id="KW-0378">Hydrolase</keyword>
<dbReference type="GO" id="GO:0004519">
    <property type="term" value="F:endonuclease activity"/>
    <property type="evidence" value="ECO:0007669"/>
    <property type="project" value="UniProtKB-KW"/>
</dbReference>
<evidence type="ECO:0000313" key="1">
    <source>
        <dbReference type="EMBL" id="TLG90986.1"/>
    </source>
</evidence>
<proteinExistence type="predicted"/>
<keyword evidence="2" id="KW-1185">Reference proteome</keyword>
<comment type="caution">
    <text evidence="1">The sequence shown here is derived from an EMBL/GenBank/DDBJ whole genome shotgun (WGS) entry which is preliminary data.</text>
</comment>
<name>A0ABY2U492_9PSED</name>